<name>A0A9P3GEM6_9APHY</name>
<protein>
    <submittedName>
        <fullName evidence="1">Uncharacterized protein</fullName>
    </submittedName>
</protein>
<evidence type="ECO:0000313" key="2">
    <source>
        <dbReference type="Proteomes" id="UP000703269"/>
    </source>
</evidence>
<dbReference type="Proteomes" id="UP000703269">
    <property type="component" value="Unassembled WGS sequence"/>
</dbReference>
<proteinExistence type="predicted"/>
<sequence>MAERAGRSKAKAPASEGIKIPQELIDRIVDHVAAPLRDSSGHLILRKNAQIAKDLFSLTLVPRLEAGSSRVLFGEMTIGDGERTVSAFAGAVKISPRMARAITSLIIDLDDCDVYRSAPIEDLEVILASLKGLVKLRIHDSRGNTRPSLRRHGRPAEGEVVKREGFKIEELTLSSLDVDAVLECLALFDSVRELNLESIFCSSVPIFGLAEDYTPRQIQVQTLRVTGCHPAIAGLLSKAINTQYPVETIGLYDISFALEYNPLSNLLRNIGKDSSSVTLEVTNRWARNPHSVHPKVLFSALADFWSLRTLHIYEDSDVDECEKLLFFCLIPHLPSDLHRFRLVLRYYKSVIEHLQSSEMVFAIETFLARYPRLATFEITVDLREFANPVDPATETHDTVAKLKTELSYQYRDRVAFVTACSPYYVDLTHHKISLGTLDM</sequence>
<dbReference type="EMBL" id="BPQB01000039">
    <property type="protein sequence ID" value="GJE94282.1"/>
    <property type="molecule type" value="Genomic_DNA"/>
</dbReference>
<gene>
    <name evidence="1" type="ORF">PsYK624_104510</name>
</gene>
<comment type="caution">
    <text evidence="1">The sequence shown here is derived from an EMBL/GenBank/DDBJ whole genome shotgun (WGS) entry which is preliminary data.</text>
</comment>
<dbReference type="AlphaFoldDB" id="A0A9P3GEM6"/>
<evidence type="ECO:0000313" key="1">
    <source>
        <dbReference type="EMBL" id="GJE94282.1"/>
    </source>
</evidence>
<accession>A0A9P3GEM6</accession>
<reference evidence="1 2" key="1">
    <citation type="submission" date="2021-08" db="EMBL/GenBank/DDBJ databases">
        <title>Draft Genome Sequence of Phanerochaete sordida strain YK-624.</title>
        <authorList>
            <person name="Mori T."/>
            <person name="Dohra H."/>
            <person name="Suzuki T."/>
            <person name="Kawagishi H."/>
            <person name="Hirai H."/>
        </authorList>
    </citation>
    <scope>NUCLEOTIDE SEQUENCE [LARGE SCALE GENOMIC DNA]</scope>
    <source>
        <strain evidence="1 2">YK-624</strain>
    </source>
</reference>
<dbReference type="OrthoDB" id="10433200at2759"/>
<organism evidence="1 2">
    <name type="scientific">Phanerochaete sordida</name>
    <dbReference type="NCBI Taxonomy" id="48140"/>
    <lineage>
        <taxon>Eukaryota</taxon>
        <taxon>Fungi</taxon>
        <taxon>Dikarya</taxon>
        <taxon>Basidiomycota</taxon>
        <taxon>Agaricomycotina</taxon>
        <taxon>Agaricomycetes</taxon>
        <taxon>Polyporales</taxon>
        <taxon>Phanerochaetaceae</taxon>
        <taxon>Phanerochaete</taxon>
    </lineage>
</organism>
<keyword evidence="2" id="KW-1185">Reference proteome</keyword>